<dbReference type="GO" id="GO:0004035">
    <property type="term" value="F:alkaline phosphatase activity"/>
    <property type="evidence" value="ECO:0007669"/>
    <property type="project" value="TreeGrafter"/>
</dbReference>
<dbReference type="Proteomes" id="UP000441336">
    <property type="component" value="Unassembled WGS sequence"/>
</dbReference>
<reference evidence="6 7" key="1">
    <citation type="submission" date="2019-12" db="EMBL/GenBank/DDBJ databases">
        <title>Hymenobacter sp. HMF4947 Genome sequencing and assembly.</title>
        <authorList>
            <person name="Kang H."/>
            <person name="Cha I."/>
            <person name="Kim H."/>
            <person name="Joh K."/>
        </authorList>
    </citation>
    <scope>NUCLEOTIDE SEQUENCE [LARGE SCALE GENOMIC DNA]</scope>
    <source>
        <strain evidence="6 7">HMF4947</strain>
    </source>
</reference>
<dbReference type="SUPFAM" id="SSF53649">
    <property type="entry name" value="Alkaline phosphatase-like"/>
    <property type="match status" value="1"/>
</dbReference>
<dbReference type="EMBL" id="WQKZ01000007">
    <property type="protein sequence ID" value="MVN78834.1"/>
    <property type="molecule type" value="Genomic_DNA"/>
</dbReference>
<dbReference type="AlphaFoldDB" id="A0A7K1TK94"/>
<evidence type="ECO:0000313" key="7">
    <source>
        <dbReference type="Proteomes" id="UP000441336"/>
    </source>
</evidence>
<gene>
    <name evidence="6" type="ORF">GO988_21090</name>
</gene>
<feature type="binding site" evidence="3">
    <location>
        <position position="38"/>
    </location>
    <ligand>
        <name>Zn(2+)</name>
        <dbReference type="ChEBI" id="CHEBI:29105"/>
        <label>2</label>
    </ligand>
</feature>
<accession>A0A7K1TK94</accession>
<dbReference type="Pfam" id="PF00245">
    <property type="entry name" value="Alk_phosphatase"/>
    <property type="match status" value="1"/>
</dbReference>
<feature type="binding site" evidence="3">
    <location>
        <position position="349"/>
    </location>
    <ligand>
        <name>Zn(2+)</name>
        <dbReference type="ChEBI" id="CHEBI:29105"/>
        <label>1</label>
    </ligand>
</feature>
<dbReference type="Gene3D" id="3.40.720.10">
    <property type="entry name" value="Alkaline Phosphatase, subunit A"/>
    <property type="match status" value="2"/>
</dbReference>
<dbReference type="GO" id="GO:0046872">
    <property type="term" value="F:metal ion binding"/>
    <property type="evidence" value="ECO:0007669"/>
    <property type="project" value="UniProtKB-KW"/>
</dbReference>
<evidence type="ECO:0000313" key="6">
    <source>
        <dbReference type="EMBL" id="MVN78834.1"/>
    </source>
</evidence>
<dbReference type="PANTHER" id="PTHR11596:SF5">
    <property type="entry name" value="ALKALINE PHOSPHATASE"/>
    <property type="match status" value="1"/>
</dbReference>
<comment type="similarity">
    <text evidence="4">Belongs to the alkaline phosphatase family.</text>
</comment>
<name>A0A7K1TK94_9BACT</name>
<dbReference type="InterPro" id="IPR001952">
    <property type="entry name" value="Alkaline_phosphatase"/>
</dbReference>
<keyword evidence="7" id="KW-1185">Reference proteome</keyword>
<feature type="active site" description="Phosphoserine intermediate" evidence="2">
    <location>
        <position position="93"/>
    </location>
</feature>
<evidence type="ECO:0000256" key="3">
    <source>
        <dbReference type="PIRSR" id="PIRSR601952-2"/>
    </source>
</evidence>
<evidence type="ECO:0000256" key="2">
    <source>
        <dbReference type="PIRSR" id="PIRSR601952-1"/>
    </source>
</evidence>
<evidence type="ECO:0000256" key="4">
    <source>
        <dbReference type="RuleBase" id="RU003946"/>
    </source>
</evidence>
<dbReference type="InterPro" id="IPR017850">
    <property type="entry name" value="Alkaline_phosphatase_core_sf"/>
</dbReference>
<comment type="cofactor">
    <cofactor evidence="3">
        <name>Zn(2+)</name>
        <dbReference type="ChEBI" id="CHEBI:29105"/>
    </cofactor>
    <text evidence="3">Binds 2 Zn(2+) ions.</text>
</comment>
<keyword evidence="1" id="KW-0597">Phosphoprotein</keyword>
<dbReference type="CDD" id="cd16012">
    <property type="entry name" value="ALP"/>
    <property type="match status" value="1"/>
</dbReference>
<keyword evidence="3" id="KW-0862">Zinc</keyword>
<feature type="signal peptide" evidence="5">
    <location>
        <begin position="1"/>
        <end position="25"/>
    </location>
</feature>
<feature type="binding site" evidence="3">
    <location>
        <position position="38"/>
    </location>
    <ligand>
        <name>Mg(2+)</name>
        <dbReference type="ChEBI" id="CHEBI:18420"/>
    </ligand>
</feature>
<feature type="binding site" evidence="3">
    <location>
        <position position="358"/>
    </location>
    <ligand>
        <name>Zn(2+)</name>
        <dbReference type="ChEBI" id="CHEBI:29105"/>
        <label>2</label>
    </ligand>
</feature>
<comment type="cofactor">
    <cofactor evidence="3">
        <name>Mg(2+)</name>
        <dbReference type="ChEBI" id="CHEBI:18420"/>
    </cofactor>
    <text evidence="3">Binds 1 Mg(2+) ion.</text>
</comment>
<organism evidence="6 7">
    <name type="scientific">Hymenobacter ginkgonis</name>
    <dbReference type="NCBI Taxonomy" id="2682976"/>
    <lineage>
        <taxon>Bacteria</taxon>
        <taxon>Pseudomonadati</taxon>
        <taxon>Bacteroidota</taxon>
        <taxon>Cytophagia</taxon>
        <taxon>Cytophagales</taxon>
        <taxon>Hymenobacteraceae</taxon>
        <taxon>Hymenobacter</taxon>
    </lineage>
</organism>
<keyword evidence="5" id="KW-0732">Signal</keyword>
<sequence>MFRKTTLLVGASLLLASASTRSVQAQATNNNVIMYIGDGFGLAPKTAARMAMGQGRDGKRFPSDAGFQVLNLDKLKYNATVTTHSLNSWITDSAPGASVYACGKPGKQDNEVIALNPGSGAAIETILEAAKKQGYAVGLVSTARITHATPAAFASHIWFRDLEDYIAAQYIASTEGEYEAIFNASPTASFKYQAPRDWVLPAPKVGVELDVVLGGGARHFLPRTRTAASSYETVKDASGAAIIDPATGAAVTLRGNRADDVDLVNYAVTQRNYAYVNSRDALLSVANNLSQYGAGGKKLLGLFNASHVNYEQDRQTSAAWEPSLADMTNIAIQVLRAKSNGKGFFLMVEAGRIDHLEHSNTGGISVVAGTGTTNQFVVDADRPVYVGGGDAGVAATPTTARTTNVYGSDYMLKEVLAFDYAVAEGRNLLATPANGRTLLLSSSDHECGGFAVTGLHDEANASNNGTRIRTYAGQITKAVAAEAGYATPTNLVRGDGGAGGWYPDYVMTAFQGKNYPTPASATAKRIVVAYASNPLTNGNSTIQSGTAGNHTPQDVWVGADDNTGTHANQIGGRGLLDNTSLTPIMANFLGLSMFETTLAVRNIPEQLADGLRLSPVPFEDQFKVSFDLLSASVVSMDLFNEMGQNVRSVLKEQRLASGTHAIPVDGTGLRSGYYVAAIRINGQVVSKKTIKL</sequence>
<dbReference type="RefSeq" id="WP_157569340.1">
    <property type="nucleotide sequence ID" value="NZ_WQKZ01000007.1"/>
</dbReference>
<evidence type="ECO:0000256" key="5">
    <source>
        <dbReference type="SAM" id="SignalP"/>
    </source>
</evidence>
<evidence type="ECO:0000256" key="1">
    <source>
        <dbReference type="ARBA" id="ARBA00022553"/>
    </source>
</evidence>
<dbReference type="PANTHER" id="PTHR11596">
    <property type="entry name" value="ALKALINE PHOSPHATASE"/>
    <property type="match status" value="1"/>
</dbReference>
<keyword evidence="3" id="KW-0460">Magnesium</keyword>
<dbReference type="Gene3D" id="1.10.60.40">
    <property type="match status" value="1"/>
</dbReference>
<keyword evidence="3" id="KW-0479">Metal-binding</keyword>
<proteinExistence type="inferred from homology"/>
<protein>
    <submittedName>
        <fullName evidence="6">Alkaline phosphatase</fullName>
    </submittedName>
</protein>
<feature type="binding site" evidence="3">
    <location>
        <position position="147"/>
    </location>
    <ligand>
        <name>Mg(2+)</name>
        <dbReference type="ChEBI" id="CHEBI:18420"/>
    </ligand>
</feature>
<feature type="binding site" evidence="3">
    <location>
        <position position="354"/>
    </location>
    <ligand>
        <name>Zn(2+)</name>
        <dbReference type="ChEBI" id="CHEBI:29105"/>
        <label>2</label>
    </ligand>
</feature>
<dbReference type="SMART" id="SM00098">
    <property type="entry name" value="alkPPc"/>
    <property type="match status" value="1"/>
</dbReference>
<feature type="binding site" evidence="3">
    <location>
        <position position="149"/>
    </location>
    <ligand>
        <name>Mg(2+)</name>
        <dbReference type="ChEBI" id="CHEBI:18420"/>
    </ligand>
</feature>
<dbReference type="PRINTS" id="PR00113">
    <property type="entry name" value="ALKPHPHTASE"/>
</dbReference>
<feature type="chain" id="PRO_5029604251" evidence="5">
    <location>
        <begin position="26"/>
        <end position="692"/>
    </location>
</feature>
<comment type="caution">
    <text evidence="6">The sequence shown here is derived from an EMBL/GenBank/DDBJ whole genome shotgun (WGS) entry which is preliminary data.</text>
</comment>